<dbReference type="AlphaFoldDB" id="A0A1N6ERF3"/>
<organism evidence="1 2">
    <name type="scientific">Chitinophaga niabensis</name>
    <dbReference type="NCBI Taxonomy" id="536979"/>
    <lineage>
        <taxon>Bacteria</taxon>
        <taxon>Pseudomonadati</taxon>
        <taxon>Bacteroidota</taxon>
        <taxon>Chitinophagia</taxon>
        <taxon>Chitinophagales</taxon>
        <taxon>Chitinophagaceae</taxon>
        <taxon>Chitinophaga</taxon>
    </lineage>
</organism>
<sequence>MNEVSLINKFGNHSYIDFEEVSTSKPFLQANTEEFTLTEIRNYHTIPCFAKDNEPLISHCDFMDIAAQVTGDIFNRETILSPSIRLSHPIKGRVPEAKNKAAKDLLEHEKTLYYERMAFVIEVPTISDTIDGNTLSLTIGGVKSYSLDNLNSKKGSDETFKVFIGFKNLVCTNLCVWSDGYKADLRVKSLEQLKNAIYSLIQQYNASLHIKRMKDFTNYNLSERRFVQLIGRCKLYNYLPAHIKAGISPLLFGDNQISAICKDYFKDESFCRNEAGNINLWKMYNLFTGANKSSYIDTFLDRSMNAFMFVDEIKNAMDGTQTSWFIK</sequence>
<dbReference type="RefSeq" id="WP_074238898.1">
    <property type="nucleotide sequence ID" value="NZ_FSRA01000001.1"/>
</dbReference>
<dbReference type="Proteomes" id="UP000185003">
    <property type="component" value="Unassembled WGS sequence"/>
</dbReference>
<dbReference type="EMBL" id="FSRA01000001">
    <property type="protein sequence ID" value="SIN85567.1"/>
    <property type="molecule type" value="Genomic_DNA"/>
</dbReference>
<dbReference type="STRING" id="536979.SAMN04488055_1778"/>
<name>A0A1N6ERF3_9BACT</name>
<accession>A0A1N6ERF3</accession>
<evidence type="ECO:0000313" key="1">
    <source>
        <dbReference type="EMBL" id="SIN85567.1"/>
    </source>
</evidence>
<proteinExistence type="predicted"/>
<protein>
    <recommendedName>
        <fullName evidence="3">DUF3871 family protein</fullName>
    </recommendedName>
</protein>
<dbReference type="Pfam" id="PF12987">
    <property type="entry name" value="DUF3871"/>
    <property type="match status" value="1"/>
</dbReference>
<reference evidence="1 2" key="1">
    <citation type="submission" date="2016-11" db="EMBL/GenBank/DDBJ databases">
        <authorList>
            <person name="Jaros S."/>
            <person name="Januszkiewicz K."/>
            <person name="Wedrychowicz H."/>
        </authorList>
    </citation>
    <scope>NUCLEOTIDE SEQUENCE [LARGE SCALE GENOMIC DNA]</scope>
    <source>
        <strain evidence="1 2">DSM 24787</strain>
    </source>
</reference>
<gene>
    <name evidence="1" type="ORF">SAMN04488055_1778</name>
</gene>
<evidence type="ECO:0008006" key="3">
    <source>
        <dbReference type="Google" id="ProtNLM"/>
    </source>
</evidence>
<keyword evidence="2" id="KW-1185">Reference proteome</keyword>
<dbReference type="InterPro" id="IPR024353">
    <property type="entry name" value="DUF3871"/>
</dbReference>
<dbReference type="OrthoDB" id="995338at2"/>
<evidence type="ECO:0000313" key="2">
    <source>
        <dbReference type="Proteomes" id="UP000185003"/>
    </source>
</evidence>